<feature type="compositionally biased region" description="Polar residues" evidence="1">
    <location>
        <begin position="267"/>
        <end position="278"/>
    </location>
</feature>
<protein>
    <submittedName>
        <fullName evidence="2">Uncharacterized protein</fullName>
    </submittedName>
</protein>
<feature type="compositionally biased region" description="Pro residues" evidence="1">
    <location>
        <begin position="154"/>
        <end position="163"/>
    </location>
</feature>
<name>A0A418V5T6_9DEIO</name>
<reference evidence="2 3" key="1">
    <citation type="submission" date="2018-09" db="EMBL/GenBank/DDBJ databases">
        <authorList>
            <person name="Zhu H."/>
        </authorList>
    </citation>
    <scope>NUCLEOTIDE SEQUENCE [LARGE SCALE GENOMIC DNA]</scope>
    <source>
        <strain evidence="2 3">K2S05-167</strain>
    </source>
</reference>
<gene>
    <name evidence="2" type="ORF">D3875_07715</name>
</gene>
<feature type="compositionally biased region" description="Low complexity" evidence="1">
    <location>
        <begin position="194"/>
        <end position="213"/>
    </location>
</feature>
<dbReference type="Proteomes" id="UP000286287">
    <property type="component" value="Unassembled WGS sequence"/>
</dbReference>
<accession>A0A418V5T6</accession>
<evidence type="ECO:0000256" key="1">
    <source>
        <dbReference type="SAM" id="MobiDB-lite"/>
    </source>
</evidence>
<proteinExistence type="predicted"/>
<dbReference type="OrthoDB" id="70884at2"/>
<dbReference type="RefSeq" id="WP_119762677.1">
    <property type="nucleotide sequence ID" value="NZ_QYUJ01000014.1"/>
</dbReference>
<feature type="compositionally biased region" description="Low complexity" evidence="1">
    <location>
        <begin position="177"/>
        <end position="186"/>
    </location>
</feature>
<comment type="caution">
    <text evidence="2">The sequence shown here is derived from an EMBL/GenBank/DDBJ whole genome shotgun (WGS) entry which is preliminary data.</text>
</comment>
<feature type="region of interest" description="Disordered" evidence="1">
    <location>
        <begin position="153"/>
        <end position="299"/>
    </location>
</feature>
<dbReference type="AlphaFoldDB" id="A0A418V5T6"/>
<keyword evidence="3" id="KW-1185">Reference proteome</keyword>
<sequence length="443" mass="45205">MREYDDIDMKPGLMFLTLLTANLGSASLGSATAQQSVPAGTPLLVQMPQTQAPPAVTFVLAYPLLAMPETSSMPSRVRMTLSRPADTLEITGQPRGMFVSITQDTITVETKGVPVGQYPLRVKGRWGNEVKAVELLVSVYAMNGTVAPITGPAAPGPSVPGAPTPATNPARPPAVTPPTQAQAAPLPSVPPIPVETAATPAAPAAQVSSSPVASPTPAPVTPPELSPSQPTPTTVAPDLTPLPAPAQPVISQPVPSQAAPVTAAPNVPSSSGLSSPTNDAIPYQAAPTRSVSPAANTSAVISSAEPLTERFTVWGGMGTERGVLGGLNLAFSSRVGQFSAFQASVRGTAELYPNTGASGLGLPVLGADLLLSRSGSRLYYGPSTALAFGNGNSWAIGGLLGYTSALNSTLGYYVEGRARYAHLGGQNTLSPGFRMGVTYKLGR</sequence>
<evidence type="ECO:0000313" key="2">
    <source>
        <dbReference type="EMBL" id="RJF71471.1"/>
    </source>
</evidence>
<feature type="compositionally biased region" description="Polar residues" evidence="1">
    <location>
        <begin position="287"/>
        <end position="299"/>
    </location>
</feature>
<feature type="compositionally biased region" description="Pro residues" evidence="1">
    <location>
        <begin position="214"/>
        <end position="225"/>
    </location>
</feature>
<evidence type="ECO:0000313" key="3">
    <source>
        <dbReference type="Proteomes" id="UP000286287"/>
    </source>
</evidence>
<organism evidence="2 3">
    <name type="scientific">Deinococcus cavernae</name>
    <dbReference type="NCBI Taxonomy" id="2320857"/>
    <lineage>
        <taxon>Bacteria</taxon>
        <taxon>Thermotogati</taxon>
        <taxon>Deinococcota</taxon>
        <taxon>Deinococci</taxon>
        <taxon>Deinococcales</taxon>
        <taxon>Deinococcaceae</taxon>
        <taxon>Deinococcus</taxon>
    </lineage>
</organism>
<dbReference type="EMBL" id="QYUJ01000014">
    <property type="protein sequence ID" value="RJF71471.1"/>
    <property type="molecule type" value="Genomic_DNA"/>
</dbReference>